<proteinExistence type="predicted"/>
<feature type="transmembrane region" description="Helical" evidence="1">
    <location>
        <begin position="16"/>
        <end position="35"/>
    </location>
</feature>
<evidence type="ECO:0000313" key="3">
    <source>
        <dbReference type="Proteomes" id="UP000033867"/>
    </source>
</evidence>
<accession>A0A0G1DMY8</accession>
<comment type="caution">
    <text evidence="2">The sequence shown here is derived from an EMBL/GenBank/DDBJ whole genome shotgun (WGS) entry which is preliminary data.</text>
</comment>
<dbReference type="Proteomes" id="UP000033867">
    <property type="component" value="Unassembled WGS sequence"/>
</dbReference>
<sequence length="186" mass="22127">MEKTIYPTQKTYSKTLLWLQRVAGLVFLYATLTLPKGLRLTETPLVTTLREEYPTWWHVLLDVAITLGVLALLLFLSKLLLYYTKTHRVSKKYIRWMQKVENRFLHNFLNFDFFLVKFCLATLASVLIWLAIKPVLPFVYNGFHVPSYETQPVVTVMVMLGLIVFVESFQTWKWYMRKFVHIREKL</sequence>
<keyword evidence="1" id="KW-0812">Transmembrane</keyword>
<reference evidence="2 3" key="1">
    <citation type="journal article" date="2015" name="Nature">
        <title>rRNA introns, odd ribosomes, and small enigmatic genomes across a large radiation of phyla.</title>
        <authorList>
            <person name="Brown C.T."/>
            <person name="Hug L.A."/>
            <person name="Thomas B.C."/>
            <person name="Sharon I."/>
            <person name="Castelle C.J."/>
            <person name="Singh A."/>
            <person name="Wilkins M.J."/>
            <person name="Williams K.H."/>
            <person name="Banfield J.F."/>
        </authorList>
    </citation>
    <scope>NUCLEOTIDE SEQUENCE [LARGE SCALE GENOMIC DNA]</scope>
</reference>
<feature type="transmembrane region" description="Helical" evidence="1">
    <location>
        <begin position="55"/>
        <end position="83"/>
    </location>
</feature>
<evidence type="ECO:0000256" key="1">
    <source>
        <dbReference type="SAM" id="Phobius"/>
    </source>
</evidence>
<dbReference type="AlphaFoldDB" id="A0A0G1DMY8"/>
<feature type="transmembrane region" description="Helical" evidence="1">
    <location>
        <begin position="104"/>
        <end position="132"/>
    </location>
</feature>
<protein>
    <submittedName>
        <fullName evidence="2">Uncharacterized protein</fullName>
    </submittedName>
</protein>
<organism evidence="2 3">
    <name type="scientific">Candidatus Magasanikbacteria bacterium GW2011_GWE2_42_7</name>
    <dbReference type="NCBI Taxonomy" id="1619052"/>
    <lineage>
        <taxon>Bacteria</taxon>
        <taxon>Candidatus Magasanikiibacteriota</taxon>
    </lineage>
</organism>
<keyword evidence="1" id="KW-0472">Membrane</keyword>
<evidence type="ECO:0000313" key="2">
    <source>
        <dbReference type="EMBL" id="KKS72181.1"/>
    </source>
</evidence>
<name>A0A0G1DMY8_9BACT</name>
<feature type="transmembrane region" description="Helical" evidence="1">
    <location>
        <begin position="152"/>
        <end position="175"/>
    </location>
</feature>
<dbReference type="EMBL" id="LCEK01000012">
    <property type="protein sequence ID" value="KKS72181.1"/>
    <property type="molecule type" value="Genomic_DNA"/>
</dbReference>
<gene>
    <name evidence="2" type="ORF">UV42_C0012G0008</name>
</gene>
<keyword evidence="1" id="KW-1133">Transmembrane helix</keyword>